<evidence type="ECO:0000256" key="2">
    <source>
        <dbReference type="ARBA" id="ARBA00046344"/>
    </source>
</evidence>
<keyword evidence="1" id="KW-0175">Coiled coil</keyword>
<organism evidence="3 4">
    <name type="scientific">Cichlidogyrus casuarinus</name>
    <dbReference type="NCBI Taxonomy" id="1844966"/>
    <lineage>
        <taxon>Eukaryota</taxon>
        <taxon>Metazoa</taxon>
        <taxon>Spiralia</taxon>
        <taxon>Lophotrochozoa</taxon>
        <taxon>Platyhelminthes</taxon>
        <taxon>Monogenea</taxon>
        <taxon>Monopisthocotylea</taxon>
        <taxon>Dactylogyridea</taxon>
        <taxon>Ancyrocephalidae</taxon>
        <taxon>Cichlidogyrus</taxon>
    </lineage>
</organism>
<dbReference type="SUPFAM" id="SSF58113">
    <property type="entry name" value="Apolipoprotein A-I"/>
    <property type="match status" value="1"/>
</dbReference>
<dbReference type="PANTHER" id="PTHR22420:SF4">
    <property type="entry name" value="PROTEIN FAM81A"/>
    <property type="match status" value="1"/>
</dbReference>
<evidence type="ECO:0000256" key="1">
    <source>
        <dbReference type="ARBA" id="ARBA00023054"/>
    </source>
</evidence>
<feature type="non-terminal residue" evidence="3">
    <location>
        <position position="1"/>
    </location>
</feature>
<gene>
    <name evidence="3" type="primary">FAM81A</name>
    <name evidence="3" type="ORF">Ciccas_011975</name>
</gene>
<dbReference type="PANTHER" id="PTHR22420">
    <property type="entry name" value="PROTEIN FAM81A"/>
    <property type="match status" value="1"/>
</dbReference>
<dbReference type="EMBL" id="JBJKFK010003870">
    <property type="protein sequence ID" value="KAL3309479.1"/>
    <property type="molecule type" value="Genomic_DNA"/>
</dbReference>
<dbReference type="AlphaFoldDB" id="A0ABD2PPQ3"/>
<accession>A0ABD2PPQ3</accession>
<dbReference type="InterPro" id="IPR029619">
    <property type="entry name" value="FAM81"/>
</dbReference>
<protein>
    <submittedName>
        <fullName evidence="3">FAM81A</fullName>
    </submittedName>
</protein>
<proteinExistence type="inferred from homology"/>
<name>A0ABD2PPQ3_9PLAT</name>
<comment type="similarity">
    <text evidence="2">Belongs to the FAM81 family.</text>
</comment>
<reference evidence="3 4" key="1">
    <citation type="submission" date="2024-11" db="EMBL/GenBank/DDBJ databases">
        <title>Adaptive evolution of stress response genes in parasites aligns with host niche diversity.</title>
        <authorList>
            <person name="Hahn C."/>
            <person name="Resl P."/>
        </authorList>
    </citation>
    <scope>NUCLEOTIDE SEQUENCE [LARGE SCALE GENOMIC DNA]</scope>
    <source>
        <strain evidence="3">EGGRZ-B1_66</strain>
        <tissue evidence="3">Body</tissue>
    </source>
</reference>
<evidence type="ECO:0000313" key="4">
    <source>
        <dbReference type="Proteomes" id="UP001626550"/>
    </source>
</evidence>
<dbReference type="Proteomes" id="UP001626550">
    <property type="component" value="Unassembled WGS sequence"/>
</dbReference>
<comment type="caution">
    <text evidence="3">The sequence shown here is derived from an EMBL/GenBank/DDBJ whole genome shotgun (WGS) entry which is preliminary data.</text>
</comment>
<evidence type="ECO:0000313" key="3">
    <source>
        <dbReference type="EMBL" id="KAL3309479.1"/>
    </source>
</evidence>
<keyword evidence="4" id="KW-1185">Reference proteome</keyword>
<sequence>HSLEQNPKEDMLGHAIRDHIDILDRDHALFKQQVTKTFRELESRVNKMADELTNRQFDDLQELRNEIREGFKTLHDSIQNSKTVLDGKHKLLEENLRQELSQIRKMVVLM</sequence>